<protein>
    <submittedName>
        <fullName evidence="2">Uncharacterized protein</fullName>
    </submittedName>
</protein>
<accession>A0A6G1K465</accession>
<organism evidence="2 3">
    <name type="scientific">Pleomassaria siparia CBS 279.74</name>
    <dbReference type="NCBI Taxonomy" id="1314801"/>
    <lineage>
        <taxon>Eukaryota</taxon>
        <taxon>Fungi</taxon>
        <taxon>Dikarya</taxon>
        <taxon>Ascomycota</taxon>
        <taxon>Pezizomycotina</taxon>
        <taxon>Dothideomycetes</taxon>
        <taxon>Pleosporomycetidae</taxon>
        <taxon>Pleosporales</taxon>
        <taxon>Pleomassariaceae</taxon>
        <taxon>Pleomassaria</taxon>
    </lineage>
</organism>
<keyword evidence="3" id="KW-1185">Reference proteome</keyword>
<sequence length="136" mass="14933">MSSFSPTASLLQRPRSEGSKPSETDRGRYQQLITVISLRTKRACVQKAACVNWAGAAIIIYPFAGVFGRVHAVLPARDTIRAKEASTLSLVPSGLFVHISLASPPKPPQAPSSRTFPLSLLALRPRENKNKNEYYR</sequence>
<reference evidence="2" key="1">
    <citation type="journal article" date="2020" name="Stud. Mycol.">
        <title>101 Dothideomycetes genomes: a test case for predicting lifestyles and emergence of pathogens.</title>
        <authorList>
            <person name="Haridas S."/>
            <person name="Albert R."/>
            <person name="Binder M."/>
            <person name="Bloem J."/>
            <person name="Labutti K."/>
            <person name="Salamov A."/>
            <person name="Andreopoulos B."/>
            <person name="Baker S."/>
            <person name="Barry K."/>
            <person name="Bills G."/>
            <person name="Bluhm B."/>
            <person name="Cannon C."/>
            <person name="Castanera R."/>
            <person name="Culley D."/>
            <person name="Daum C."/>
            <person name="Ezra D."/>
            <person name="Gonzalez J."/>
            <person name="Henrissat B."/>
            <person name="Kuo A."/>
            <person name="Liang C."/>
            <person name="Lipzen A."/>
            <person name="Lutzoni F."/>
            <person name="Magnuson J."/>
            <person name="Mondo S."/>
            <person name="Nolan M."/>
            <person name="Ohm R."/>
            <person name="Pangilinan J."/>
            <person name="Park H.-J."/>
            <person name="Ramirez L."/>
            <person name="Alfaro M."/>
            <person name="Sun H."/>
            <person name="Tritt A."/>
            <person name="Yoshinaga Y."/>
            <person name="Zwiers L.-H."/>
            <person name="Turgeon B."/>
            <person name="Goodwin S."/>
            <person name="Spatafora J."/>
            <person name="Crous P."/>
            <person name="Grigoriev I."/>
        </authorList>
    </citation>
    <scope>NUCLEOTIDE SEQUENCE</scope>
    <source>
        <strain evidence="2">CBS 279.74</strain>
    </source>
</reference>
<evidence type="ECO:0000313" key="2">
    <source>
        <dbReference type="EMBL" id="KAF2707403.1"/>
    </source>
</evidence>
<evidence type="ECO:0000256" key="1">
    <source>
        <dbReference type="SAM" id="MobiDB-lite"/>
    </source>
</evidence>
<dbReference type="AlphaFoldDB" id="A0A6G1K465"/>
<feature type="region of interest" description="Disordered" evidence="1">
    <location>
        <begin position="1"/>
        <end position="26"/>
    </location>
</feature>
<dbReference type="EMBL" id="MU005774">
    <property type="protein sequence ID" value="KAF2707403.1"/>
    <property type="molecule type" value="Genomic_DNA"/>
</dbReference>
<proteinExistence type="predicted"/>
<feature type="compositionally biased region" description="Basic and acidic residues" evidence="1">
    <location>
        <begin position="14"/>
        <end position="26"/>
    </location>
</feature>
<feature type="compositionally biased region" description="Polar residues" evidence="1">
    <location>
        <begin position="1"/>
        <end position="10"/>
    </location>
</feature>
<dbReference type="Proteomes" id="UP000799428">
    <property type="component" value="Unassembled WGS sequence"/>
</dbReference>
<evidence type="ECO:0000313" key="3">
    <source>
        <dbReference type="Proteomes" id="UP000799428"/>
    </source>
</evidence>
<name>A0A6G1K465_9PLEO</name>
<gene>
    <name evidence="2" type="ORF">K504DRAFT_56404</name>
</gene>